<dbReference type="SUPFAM" id="SSF49410">
    <property type="entry name" value="Alpha-macroglobulin receptor domain"/>
    <property type="match status" value="1"/>
</dbReference>
<evidence type="ECO:0000313" key="10">
    <source>
        <dbReference type="Proteomes" id="UP000274131"/>
    </source>
</evidence>
<dbReference type="SUPFAM" id="SSF81296">
    <property type="entry name" value="E set domains"/>
    <property type="match status" value="1"/>
</dbReference>
<evidence type="ECO:0000313" key="11">
    <source>
        <dbReference type="WBParaSite" id="EVEC_0000714801-mRNA-1"/>
    </source>
</evidence>
<name>A0A0N4V9N0_ENTVE</name>
<sequence length="793" mass="88846">MFSDQRCKEWALNSVAFYSDTGEVVYETEAPDTITSWIASAFAVNTRSGLGIAPTTSKLTVFRPFFIRMNLPYSVKRGEKFALQVLVFNYMDTEQDVTVTLKHDEDAGFDFLQKDGTKKVVSKKSKSKNYNVRLISVPGGGVSKAVYFPIVPTKIGDVKLSVLASSGQAGDAVEYPLKVEPEGYRVYRNVPFIVDLRNGTRSYSKKVELHFPSDAIEGSKAARVEVTGNVQKLLFFRSTVMGPVMSNLDHLVRAPYGCGEQNMINFVPNIVVVRYMKAVHQEDPEIVNKAIKYMQSGYQRELTYRRSDNSFSAFGQSEKHGSTWLTAFVLRSFKQAQPYIYVDEQILQKSIAFLNAQQQQENGAFAERGEVHEKFIQGGAAEGGIALTAYVLVALLENGVKNEKAQHYLEQHLENIKDDVYPLSVVTYALHLADSPKKQMALRMLNGHKIDNEDSTHWNVKNTNEEAEDKQRYWYQPKPAVIESTAYALLTYCLTNQVPEASRIAKWLSSKRNSLGGFSSTQDTVMALQALGAFAELVETRTQLNATVTVKSGTDQHQFELTHENSFVLQSYVLSNMDEQVDLLFEGSGIGFGQVQYAYNRAAYKDNVPFFCTQEIQESHGGSRLQLDLCCNYTKPGFRSNMAVAEIEALTGYQFDSTELQSLSEINDLQRAELDKDDTKMNLYFNPLGGTPLCFSLHSDMVYQVTDQKPAQFVLYDYYDPEQQLKTSYGAKQTRSLQDSCPDCWPAVSDDSASSSRADGIKSGAAAKRTGLYKCDSLLFLILLALLKVFSFL</sequence>
<dbReference type="Pfam" id="PF07677">
    <property type="entry name" value="A2M_recep"/>
    <property type="match status" value="1"/>
</dbReference>
<dbReference type="AlphaFoldDB" id="A0A0N4V9N0"/>
<dbReference type="Gene3D" id="2.60.120.1540">
    <property type="match status" value="1"/>
</dbReference>
<dbReference type="FunFam" id="1.50.10.20:FF:000001">
    <property type="entry name" value="CD109 isoform 1"/>
    <property type="match status" value="1"/>
</dbReference>
<dbReference type="Pfam" id="PF00207">
    <property type="entry name" value="A2M"/>
    <property type="match status" value="1"/>
</dbReference>
<evidence type="ECO:0000256" key="6">
    <source>
        <dbReference type="ARBA" id="ARBA00023180"/>
    </source>
</evidence>
<evidence type="ECO:0000313" key="9">
    <source>
        <dbReference type="EMBL" id="VDD91918.1"/>
    </source>
</evidence>
<dbReference type="Proteomes" id="UP000274131">
    <property type="component" value="Unassembled WGS sequence"/>
</dbReference>
<dbReference type="Gene3D" id="1.50.10.20">
    <property type="match status" value="1"/>
</dbReference>
<gene>
    <name evidence="9" type="ORF">EVEC_LOCUS6669</name>
</gene>
<dbReference type="EMBL" id="UXUI01008602">
    <property type="protein sequence ID" value="VDD91918.1"/>
    <property type="molecule type" value="Genomic_DNA"/>
</dbReference>
<dbReference type="CDD" id="cd02897">
    <property type="entry name" value="A2M_2"/>
    <property type="match status" value="1"/>
</dbReference>
<evidence type="ECO:0000259" key="7">
    <source>
        <dbReference type="SMART" id="SM01360"/>
    </source>
</evidence>
<reference evidence="9 10" key="2">
    <citation type="submission" date="2018-10" db="EMBL/GenBank/DDBJ databases">
        <authorList>
            <consortium name="Pathogen Informatics"/>
        </authorList>
    </citation>
    <scope>NUCLEOTIDE SEQUENCE [LARGE SCALE GENOMIC DNA]</scope>
</reference>
<keyword evidence="10" id="KW-1185">Reference proteome</keyword>
<dbReference type="WBParaSite" id="EVEC_0000714801-mRNA-1">
    <property type="protein sequence ID" value="EVEC_0000714801-mRNA-1"/>
    <property type="gene ID" value="EVEC_0000714801"/>
</dbReference>
<evidence type="ECO:0000256" key="1">
    <source>
        <dbReference type="ARBA" id="ARBA00010952"/>
    </source>
</evidence>
<dbReference type="InterPro" id="IPR047565">
    <property type="entry name" value="Alpha-macroglob_thiol-ester_cl"/>
</dbReference>
<dbReference type="PROSITE" id="PS00477">
    <property type="entry name" value="ALPHA_2_MACROGLOBULIN"/>
    <property type="match status" value="1"/>
</dbReference>
<dbReference type="Gene3D" id="2.60.40.10">
    <property type="entry name" value="Immunoglobulins"/>
    <property type="match status" value="1"/>
</dbReference>
<dbReference type="GO" id="GO:0004867">
    <property type="term" value="F:serine-type endopeptidase inhibitor activity"/>
    <property type="evidence" value="ECO:0007669"/>
    <property type="project" value="UniProtKB-KW"/>
</dbReference>
<organism evidence="11">
    <name type="scientific">Enterobius vermicularis</name>
    <name type="common">Human pinworm</name>
    <dbReference type="NCBI Taxonomy" id="51028"/>
    <lineage>
        <taxon>Eukaryota</taxon>
        <taxon>Metazoa</taxon>
        <taxon>Ecdysozoa</taxon>
        <taxon>Nematoda</taxon>
        <taxon>Chromadorea</taxon>
        <taxon>Rhabditida</taxon>
        <taxon>Spirurina</taxon>
        <taxon>Oxyuridomorpha</taxon>
        <taxon>Oxyuroidea</taxon>
        <taxon>Oxyuridae</taxon>
        <taxon>Enterobius</taxon>
    </lineage>
</organism>
<dbReference type="SMART" id="SM01360">
    <property type="entry name" value="A2M"/>
    <property type="match status" value="1"/>
</dbReference>
<dbReference type="InterPro" id="IPR050473">
    <property type="entry name" value="A2M/Complement_sys"/>
</dbReference>
<feature type="domain" description="Alpha-2-macroglobulin" evidence="7">
    <location>
        <begin position="10"/>
        <end position="101"/>
    </location>
</feature>
<dbReference type="STRING" id="51028.A0A0N4V9N0"/>
<dbReference type="InterPro" id="IPR011626">
    <property type="entry name" value="Alpha-macroglobulin_TED"/>
</dbReference>
<dbReference type="GO" id="GO:0005615">
    <property type="term" value="C:extracellular space"/>
    <property type="evidence" value="ECO:0007669"/>
    <property type="project" value="InterPro"/>
</dbReference>
<feature type="domain" description="Alpha-macroglobulin receptor-binding" evidence="8">
    <location>
        <begin position="640"/>
        <end position="729"/>
    </location>
</feature>
<reference evidence="11" key="1">
    <citation type="submission" date="2017-02" db="UniProtKB">
        <authorList>
            <consortium name="WormBaseParasite"/>
        </authorList>
    </citation>
    <scope>IDENTIFICATION</scope>
</reference>
<dbReference type="InterPro" id="IPR019742">
    <property type="entry name" value="MacrogloblnA2_CS"/>
</dbReference>
<dbReference type="InterPro" id="IPR013783">
    <property type="entry name" value="Ig-like_fold"/>
</dbReference>
<keyword evidence="3" id="KW-0732">Signal</keyword>
<dbReference type="InterPro" id="IPR036595">
    <property type="entry name" value="A-macroglobulin_rcpt-bd_sf"/>
</dbReference>
<dbReference type="InterPro" id="IPR014756">
    <property type="entry name" value="Ig_E-set"/>
</dbReference>
<comment type="similarity">
    <text evidence="1">Belongs to the protease inhibitor I39 (alpha-2-macroglobulin) family.</text>
</comment>
<dbReference type="PANTHER" id="PTHR11412:SF175">
    <property type="entry name" value="TEP (THIOLESTER CONTAINING PROTEIN)"/>
    <property type="match status" value="1"/>
</dbReference>
<proteinExistence type="inferred from homology"/>
<dbReference type="PANTHER" id="PTHR11412">
    <property type="entry name" value="MACROGLOBULIN / COMPLEMENT"/>
    <property type="match status" value="1"/>
</dbReference>
<dbReference type="Pfam" id="PF07678">
    <property type="entry name" value="TED_complement"/>
    <property type="match status" value="1"/>
</dbReference>
<keyword evidence="4" id="KW-0722">Serine protease inhibitor</keyword>
<dbReference type="InterPro" id="IPR001599">
    <property type="entry name" value="Macroglobln_a2"/>
</dbReference>
<protein>
    <submittedName>
        <fullName evidence="11">NTR domain-containing protein</fullName>
    </submittedName>
</protein>
<dbReference type="SMART" id="SM01419">
    <property type="entry name" value="Thiol-ester_cl"/>
    <property type="match status" value="1"/>
</dbReference>
<keyword evidence="5" id="KW-1015">Disulfide bond</keyword>
<evidence type="ECO:0000259" key="8">
    <source>
        <dbReference type="SMART" id="SM01361"/>
    </source>
</evidence>
<dbReference type="OrthoDB" id="9998011at2759"/>
<evidence type="ECO:0000256" key="5">
    <source>
        <dbReference type="ARBA" id="ARBA00023157"/>
    </source>
</evidence>
<dbReference type="InterPro" id="IPR041813">
    <property type="entry name" value="A2M_TED"/>
</dbReference>
<dbReference type="SMART" id="SM01361">
    <property type="entry name" value="A2M_recep"/>
    <property type="match status" value="1"/>
</dbReference>
<accession>A0A0N4V9N0</accession>
<evidence type="ECO:0000256" key="3">
    <source>
        <dbReference type="ARBA" id="ARBA00022729"/>
    </source>
</evidence>
<dbReference type="Gene3D" id="2.60.40.690">
    <property type="entry name" value="Alpha-macroglobulin, receptor-binding domain"/>
    <property type="match status" value="1"/>
</dbReference>
<evidence type="ECO:0000256" key="4">
    <source>
        <dbReference type="ARBA" id="ARBA00022900"/>
    </source>
</evidence>
<dbReference type="SUPFAM" id="SSF48239">
    <property type="entry name" value="Terpenoid cyclases/Protein prenyltransferases"/>
    <property type="match status" value="1"/>
</dbReference>
<keyword evidence="6" id="KW-0325">Glycoprotein</keyword>
<evidence type="ECO:0000256" key="2">
    <source>
        <dbReference type="ARBA" id="ARBA00022690"/>
    </source>
</evidence>
<dbReference type="Gene3D" id="2.20.130.20">
    <property type="match status" value="1"/>
</dbReference>
<keyword evidence="2" id="KW-0646">Protease inhibitor</keyword>
<dbReference type="InterPro" id="IPR008930">
    <property type="entry name" value="Terpenoid_cyclase/PrenylTrfase"/>
</dbReference>
<dbReference type="InterPro" id="IPR009048">
    <property type="entry name" value="A-macroglobulin_rcpt-bd"/>
</dbReference>